<dbReference type="PANTHER" id="PTHR43806:SF11">
    <property type="entry name" value="CEREVISIN-RELATED"/>
    <property type="match status" value="1"/>
</dbReference>
<gene>
    <name evidence="13" type="ORF">FV139_12450</name>
</gene>
<comment type="similarity">
    <text evidence="1 9 10">Belongs to the peptidase S8 family.</text>
</comment>
<keyword evidence="6 9" id="KW-0378">Hydrolase</keyword>
<keyword evidence="2" id="KW-0134">Cell wall</keyword>
<proteinExistence type="inferred from homology"/>
<accession>A0A5C8ZWH0</accession>
<evidence type="ECO:0000259" key="12">
    <source>
        <dbReference type="Pfam" id="PF02225"/>
    </source>
</evidence>
<reference evidence="13 14" key="1">
    <citation type="submission" date="2019-08" db="EMBL/GenBank/DDBJ databases">
        <title>Parahaliea maris sp. nov., isolated from the surface seawater.</title>
        <authorList>
            <person name="Liu Y."/>
        </authorList>
    </citation>
    <scope>NUCLEOTIDE SEQUENCE [LARGE SCALE GENOMIC DNA]</scope>
    <source>
        <strain evidence="13 14">HSLHS9</strain>
    </source>
</reference>
<keyword evidence="7 9" id="KW-0720">Serine protease</keyword>
<dbReference type="EMBL" id="VRZA01000004">
    <property type="protein sequence ID" value="TXS92778.1"/>
    <property type="molecule type" value="Genomic_DNA"/>
</dbReference>
<evidence type="ECO:0000256" key="2">
    <source>
        <dbReference type="ARBA" id="ARBA00022512"/>
    </source>
</evidence>
<evidence type="ECO:0000313" key="13">
    <source>
        <dbReference type="EMBL" id="TXS92778.1"/>
    </source>
</evidence>
<evidence type="ECO:0000256" key="6">
    <source>
        <dbReference type="ARBA" id="ARBA00022801"/>
    </source>
</evidence>
<dbReference type="InterPro" id="IPR050131">
    <property type="entry name" value="Peptidase_S8_subtilisin-like"/>
</dbReference>
<evidence type="ECO:0000259" key="11">
    <source>
        <dbReference type="Pfam" id="PF00082"/>
    </source>
</evidence>
<evidence type="ECO:0000256" key="5">
    <source>
        <dbReference type="ARBA" id="ARBA00022729"/>
    </source>
</evidence>
<dbReference type="PROSITE" id="PS00138">
    <property type="entry name" value="SUBTILASE_SER"/>
    <property type="match status" value="1"/>
</dbReference>
<comment type="caution">
    <text evidence="13">The sequence shown here is derived from an EMBL/GenBank/DDBJ whole genome shotgun (WGS) entry which is preliminary data.</text>
</comment>
<dbReference type="InterPro" id="IPR003137">
    <property type="entry name" value="PA_domain"/>
</dbReference>
<evidence type="ECO:0000256" key="10">
    <source>
        <dbReference type="RuleBase" id="RU003355"/>
    </source>
</evidence>
<keyword evidence="3" id="KW-0964">Secreted</keyword>
<evidence type="ECO:0000256" key="7">
    <source>
        <dbReference type="ARBA" id="ARBA00022825"/>
    </source>
</evidence>
<evidence type="ECO:0000313" key="14">
    <source>
        <dbReference type="Proteomes" id="UP000321039"/>
    </source>
</evidence>
<dbReference type="Proteomes" id="UP000321039">
    <property type="component" value="Unassembled WGS sequence"/>
</dbReference>
<dbReference type="Gene3D" id="3.40.50.200">
    <property type="entry name" value="Peptidase S8/S53 domain"/>
    <property type="match status" value="1"/>
</dbReference>
<feature type="domain" description="PA" evidence="12">
    <location>
        <begin position="349"/>
        <end position="435"/>
    </location>
</feature>
<dbReference type="InterPro" id="IPR015500">
    <property type="entry name" value="Peptidase_S8_subtilisin-rel"/>
</dbReference>
<evidence type="ECO:0000256" key="9">
    <source>
        <dbReference type="PROSITE-ProRule" id="PRU01240"/>
    </source>
</evidence>
<dbReference type="SUPFAM" id="SSF52025">
    <property type="entry name" value="PA domain"/>
    <property type="match status" value="1"/>
</dbReference>
<name>A0A5C8ZWH0_9GAMM</name>
<dbReference type="InterPro" id="IPR000209">
    <property type="entry name" value="Peptidase_S8/S53_dom"/>
</dbReference>
<dbReference type="PRINTS" id="PR00723">
    <property type="entry name" value="SUBTILISIN"/>
</dbReference>
<dbReference type="InterPro" id="IPR023827">
    <property type="entry name" value="Peptidase_S8_Asp-AS"/>
</dbReference>
<feature type="domain" description="Peptidase S8/S53" evidence="11">
    <location>
        <begin position="104"/>
        <end position="538"/>
    </location>
</feature>
<keyword evidence="14" id="KW-1185">Reference proteome</keyword>
<dbReference type="Gene3D" id="3.50.30.30">
    <property type="match status" value="1"/>
</dbReference>
<dbReference type="CDD" id="cd04818">
    <property type="entry name" value="PA_subtilisin_1"/>
    <property type="match status" value="1"/>
</dbReference>
<dbReference type="InterPro" id="IPR023828">
    <property type="entry name" value="Peptidase_S8_Ser-AS"/>
</dbReference>
<sequence>MQVILRLSEPSLAQAGGRHSQLQRVASQQQALDAALAAAGARKLGALSKTLNAVMVEVDASQLSSLAANPSVTAIREIGRYHKTLDETVSHIGAAVELVGDNDGSGISVGVVDSGIDYYHAALGGSGIVDDYLNDSGTVREDGTFPTEKVVGGWDFVGSIWPDPNDVVPGDGLAEDPDPLDDGDEAGHGTHVAHIIGGEGNVDLGIPPGVAPGVDLWALKVCSSVSTSCSGVALLNSIEYAADPDGDPETDDHLDILNLSLGSNYGQAFDDDLSAAIDGATALGILTVASAGNASDKPYIVGTPSATPSALSVAQTQVPSASLQLISAGGQDVPAVFQPWSVEPDGTVEGPIRYGNSDGSNLNGCKPYDAGTFDGSIALIDRGGCNFTLKILNAELAGASAGIIGLVAPGAPFSGGDGGDGPITIPGYMISQSASNFLKSLDEDSVAAIDPDNGLPLVNQMVGSSSRGPTLQFNALIKPEIGAPGASVSAIAGSGTGTGPFGGTSGAAPMVSGAAALVLAADTDLSPAEVRAKLVTTGDTNIDTDPFSGLAPVARIGGGEVRANRALNTAVSAWDVDTLSPALSFGFLDAFEETTLSKTVVVTNYGDSDVSYAVSSAFRYAADDNGAVSVDASQSSIDVPAGGSVEFDVTLTVSPEDLTAWYGNSGSLGADPAWITDLEYDGYVNLDADGVDNDIHLPWHILPRKSGNLAVSLSGKGQFTLSNEGVGDTLVESYNLIATSDDLPEGERGANNPITDFKALGYRTTAVPAGYCSAEKSFVIQFAVASWERQTHANVPNAWDLYLDYNGDGFPEANVFNYELAGNLSDGRNAVIATDYVGGTQTIYFLTDHETNSANTVLTVCAEQIGLDGRGLTHKAQVAFGGAYDLYFTGEYTDFLTEFELSPGVDDSPVTFQGNKSGYTVLPNGGSVKGTRSGKTGALLLFRGGAPEGNEHVIIE</sequence>
<evidence type="ECO:0000256" key="4">
    <source>
        <dbReference type="ARBA" id="ARBA00022670"/>
    </source>
</evidence>
<feature type="active site" description="Charge relay system" evidence="8 9">
    <location>
        <position position="188"/>
    </location>
</feature>
<keyword evidence="4 9" id="KW-0645">Protease</keyword>
<dbReference type="GO" id="GO:0006508">
    <property type="term" value="P:proteolysis"/>
    <property type="evidence" value="ECO:0007669"/>
    <property type="project" value="UniProtKB-KW"/>
</dbReference>
<evidence type="ECO:0000256" key="1">
    <source>
        <dbReference type="ARBA" id="ARBA00011073"/>
    </source>
</evidence>
<dbReference type="GO" id="GO:0004252">
    <property type="term" value="F:serine-type endopeptidase activity"/>
    <property type="evidence" value="ECO:0007669"/>
    <property type="project" value="UniProtKB-UniRule"/>
</dbReference>
<organism evidence="13 14">
    <name type="scientific">Parahaliea maris</name>
    <dbReference type="NCBI Taxonomy" id="2716870"/>
    <lineage>
        <taxon>Bacteria</taxon>
        <taxon>Pseudomonadati</taxon>
        <taxon>Pseudomonadota</taxon>
        <taxon>Gammaproteobacteria</taxon>
        <taxon>Cellvibrionales</taxon>
        <taxon>Halieaceae</taxon>
        <taxon>Parahaliea</taxon>
    </lineage>
</organism>
<protein>
    <submittedName>
        <fullName evidence="13">S8 family serine peptidase</fullName>
    </submittedName>
</protein>
<evidence type="ECO:0000256" key="8">
    <source>
        <dbReference type="PIRSR" id="PIRSR615500-1"/>
    </source>
</evidence>
<dbReference type="PROSITE" id="PS00136">
    <property type="entry name" value="SUBTILASE_ASP"/>
    <property type="match status" value="1"/>
</dbReference>
<dbReference type="RefSeq" id="WP_148068781.1">
    <property type="nucleotide sequence ID" value="NZ_VRZA01000004.1"/>
</dbReference>
<feature type="active site" description="Charge relay system" evidence="8 9">
    <location>
        <position position="505"/>
    </location>
</feature>
<dbReference type="InterPro" id="IPR046450">
    <property type="entry name" value="PA_dom_sf"/>
</dbReference>
<dbReference type="AlphaFoldDB" id="A0A5C8ZWH0"/>
<dbReference type="SUPFAM" id="SSF52743">
    <property type="entry name" value="Subtilisin-like"/>
    <property type="match status" value="1"/>
</dbReference>
<dbReference type="PANTHER" id="PTHR43806">
    <property type="entry name" value="PEPTIDASE S8"/>
    <property type="match status" value="1"/>
</dbReference>
<evidence type="ECO:0000256" key="3">
    <source>
        <dbReference type="ARBA" id="ARBA00022525"/>
    </source>
</evidence>
<dbReference type="PROSITE" id="PS51892">
    <property type="entry name" value="SUBTILASE"/>
    <property type="match status" value="1"/>
</dbReference>
<dbReference type="Pfam" id="PF00082">
    <property type="entry name" value="Peptidase_S8"/>
    <property type="match status" value="1"/>
</dbReference>
<keyword evidence="5" id="KW-0732">Signal</keyword>
<dbReference type="Pfam" id="PF02225">
    <property type="entry name" value="PA"/>
    <property type="match status" value="1"/>
</dbReference>
<dbReference type="InterPro" id="IPR036852">
    <property type="entry name" value="Peptidase_S8/S53_dom_sf"/>
</dbReference>
<feature type="active site" description="Charge relay system" evidence="8 9">
    <location>
        <position position="113"/>
    </location>
</feature>